<organism evidence="11 12">
    <name type="scientific">Oceanobacillus locisalsi</name>
    <dbReference type="NCBI Taxonomy" id="546107"/>
    <lineage>
        <taxon>Bacteria</taxon>
        <taxon>Bacillati</taxon>
        <taxon>Bacillota</taxon>
        <taxon>Bacilli</taxon>
        <taxon>Bacillales</taxon>
        <taxon>Bacillaceae</taxon>
        <taxon>Oceanobacillus</taxon>
    </lineage>
</organism>
<evidence type="ECO:0000256" key="9">
    <source>
        <dbReference type="ARBA" id="ARBA00049301"/>
    </source>
</evidence>
<dbReference type="EMBL" id="JBHTKK010000005">
    <property type="protein sequence ID" value="MFD1065706.1"/>
    <property type="molecule type" value="Genomic_DNA"/>
</dbReference>
<reference evidence="12" key="1">
    <citation type="journal article" date="2019" name="Int. J. Syst. Evol. Microbiol.">
        <title>The Global Catalogue of Microorganisms (GCM) 10K type strain sequencing project: providing services to taxonomists for standard genome sequencing and annotation.</title>
        <authorList>
            <consortium name="The Broad Institute Genomics Platform"/>
            <consortium name="The Broad Institute Genome Sequencing Center for Infectious Disease"/>
            <person name="Wu L."/>
            <person name="Ma J."/>
        </authorList>
    </citation>
    <scope>NUCLEOTIDE SEQUENCE [LARGE SCALE GENOMIC DNA]</scope>
    <source>
        <strain evidence="12">CCUG 56608</strain>
    </source>
</reference>
<evidence type="ECO:0000256" key="4">
    <source>
        <dbReference type="ARBA" id="ARBA00013126"/>
    </source>
</evidence>
<dbReference type="InterPro" id="IPR024084">
    <property type="entry name" value="IsoPropMal-DH-like_dom"/>
</dbReference>
<evidence type="ECO:0000256" key="6">
    <source>
        <dbReference type="ARBA" id="ARBA00023002"/>
    </source>
</evidence>
<gene>
    <name evidence="11" type="ORF">ACFQ19_06685</name>
</gene>
<comment type="cofactor">
    <cofactor evidence="1">
        <name>Mn(2+)</name>
        <dbReference type="ChEBI" id="CHEBI:29035"/>
    </cofactor>
</comment>
<dbReference type="PANTHER" id="PTHR43275:SF1">
    <property type="entry name" value="D-MALATE DEHYDROGENASE [DECARBOXYLATING]"/>
    <property type="match status" value="1"/>
</dbReference>
<dbReference type="Proteomes" id="UP001597041">
    <property type="component" value="Unassembled WGS sequence"/>
</dbReference>
<comment type="caution">
    <text evidence="11">The sequence shown here is derived from an EMBL/GenBank/DDBJ whole genome shotgun (WGS) entry which is preliminary data.</text>
</comment>
<comment type="cofactor">
    <cofactor evidence="2">
        <name>Mg(2+)</name>
        <dbReference type="ChEBI" id="CHEBI:18420"/>
    </cofactor>
</comment>
<dbReference type="SUPFAM" id="SSF53659">
    <property type="entry name" value="Isocitrate/Isopropylmalate dehydrogenase-like"/>
    <property type="match status" value="1"/>
</dbReference>
<comment type="catalytic activity">
    <reaction evidence="9">
        <text>(R)-malate + NAD(+) = pyruvate + CO2 + NADH</text>
        <dbReference type="Rhea" id="RHEA:18365"/>
        <dbReference type="ChEBI" id="CHEBI:15361"/>
        <dbReference type="ChEBI" id="CHEBI:15588"/>
        <dbReference type="ChEBI" id="CHEBI:16526"/>
        <dbReference type="ChEBI" id="CHEBI:57540"/>
        <dbReference type="ChEBI" id="CHEBI:57945"/>
        <dbReference type="EC" id="1.1.1.83"/>
    </reaction>
</comment>
<evidence type="ECO:0000256" key="8">
    <source>
        <dbReference type="ARBA" id="ARBA00023211"/>
    </source>
</evidence>
<keyword evidence="6 11" id="KW-0560">Oxidoreductase</keyword>
<dbReference type="SMART" id="SM01329">
    <property type="entry name" value="Iso_dh"/>
    <property type="match status" value="1"/>
</dbReference>
<sequence length="355" mass="39695">MKVYKIAVLPGDGIGPEVMNEALKVLKTLSDMDSTFDYEITEFNWNTDYYMEHGLMMPENGLKQLKSFDSILFGAAGDSRVSEHIPIWELIMPIRKNFQQYINFRPIKLLRGLETPLQQKEDIDFVIIRENAEGEYSTSGGKMYQGESRELAVQNTIMTREGISKVATYAFQYARDHKLRKVTNATKSNAIIHTMTLWDSVVEEVANDFKEISYEKYYVDAIAALFVERPKDLQLVLASNLFGDILSDLGSAIAGGLGVAPSANINPNGEYPSMFEPVHGSAPDIAGKGIANPVAQIWSLALMLQNFGRSDLHDKVLFSIEDVLEEKRTLTPDIGGKATTEQVGDAIVRKLQKRM</sequence>
<dbReference type="NCBIfam" id="TIGR02089">
    <property type="entry name" value="TTC"/>
    <property type="match status" value="1"/>
</dbReference>
<dbReference type="InterPro" id="IPR019818">
    <property type="entry name" value="IsoCit/isopropylmalate_DH_CS"/>
</dbReference>
<dbReference type="PROSITE" id="PS00470">
    <property type="entry name" value="IDH_IMDH"/>
    <property type="match status" value="1"/>
</dbReference>
<keyword evidence="5" id="KW-0479">Metal-binding</keyword>
<dbReference type="InterPro" id="IPR050501">
    <property type="entry name" value="ICDH/IPMDH"/>
</dbReference>
<dbReference type="Pfam" id="PF00180">
    <property type="entry name" value="Iso_dh"/>
    <property type="match status" value="1"/>
</dbReference>
<accession>A0ABW3NGA4</accession>
<evidence type="ECO:0000313" key="12">
    <source>
        <dbReference type="Proteomes" id="UP001597041"/>
    </source>
</evidence>
<comment type="similarity">
    <text evidence="3">Belongs to the isocitrate and isopropylmalate dehydrogenases family.</text>
</comment>
<proteinExistence type="inferred from homology"/>
<feature type="domain" description="Isopropylmalate dehydrogenase-like" evidence="10">
    <location>
        <begin position="5"/>
        <end position="347"/>
    </location>
</feature>
<dbReference type="GO" id="GO:0009027">
    <property type="term" value="F:tartrate dehydrogenase activity"/>
    <property type="evidence" value="ECO:0007669"/>
    <property type="project" value="UniProtKB-EC"/>
</dbReference>
<evidence type="ECO:0000256" key="1">
    <source>
        <dbReference type="ARBA" id="ARBA00001936"/>
    </source>
</evidence>
<name>A0ABW3NGA4_9BACI</name>
<evidence type="ECO:0000256" key="5">
    <source>
        <dbReference type="ARBA" id="ARBA00022723"/>
    </source>
</evidence>
<keyword evidence="8" id="KW-0464">Manganese</keyword>
<dbReference type="InterPro" id="IPR011829">
    <property type="entry name" value="TTC_DH"/>
</dbReference>
<keyword evidence="12" id="KW-1185">Reference proteome</keyword>
<dbReference type="RefSeq" id="WP_379591295.1">
    <property type="nucleotide sequence ID" value="NZ_JBHTKK010000005.1"/>
</dbReference>
<dbReference type="PANTHER" id="PTHR43275">
    <property type="entry name" value="D-MALATE DEHYDROGENASE [DECARBOXYLATING]"/>
    <property type="match status" value="1"/>
</dbReference>
<evidence type="ECO:0000256" key="7">
    <source>
        <dbReference type="ARBA" id="ARBA00023027"/>
    </source>
</evidence>
<protein>
    <recommendedName>
        <fullName evidence="4">D-malate dehydrogenase (decarboxylating)</fullName>
        <ecNumber evidence="4">1.1.1.83</ecNumber>
    </recommendedName>
</protein>
<evidence type="ECO:0000256" key="3">
    <source>
        <dbReference type="ARBA" id="ARBA00007769"/>
    </source>
</evidence>
<evidence type="ECO:0000256" key="2">
    <source>
        <dbReference type="ARBA" id="ARBA00001946"/>
    </source>
</evidence>
<keyword evidence="7" id="KW-0520">NAD</keyword>
<evidence type="ECO:0000259" key="10">
    <source>
        <dbReference type="SMART" id="SM01329"/>
    </source>
</evidence>
<evidence type="ECO:0000313" key="11">
    <source>
        <dbReference type="EMBL" id="MFD1065706.1"/>
    </source>
</evidence>
<dbReference type="Gene3D" id="3.40.718.10">
    <property type="entry name" value="Isopropylmalate Dehydrogenase"/>
    <property type="match status" value="1"/>
</dbReference>
<dbReference type="EC" id="1.1.1.83" evidence="4"/>